<name>A0A365YTZ7_9PROT</name>
<proteinExistence type="predicted"/>
<organism evidence="1 2">
    <name type="scientific">Novacetimonas cocois</name>
    <dbReference type="NCBI Taxonomy" id="1747507"/>
    <lineage>
        <taxon>Bacteria</taxon>
        <taxon>Pseudomonadati</taxon>
        <taxon>Pseudomonadota</taxon>
        <taxon>Alphaproteobacteria</taxon>
        <taxon>Acetobacterales</taxon>
        <taxon>Acetobacteraceae</taxon>
        <taxon>Novacetimonas</taxon>
    </lineage>
</organism>
<sequence length="177" mass="18890">MLTRTVPVRIRHAMIFSRSIGLCFLMGFLLVHGTVQAREACASPDVRLTLSARQIGVGVGYLWGHGTLSEGGQTYRFTVRGGGMLSLGGMTLSGQGCARNLARLQDFNGTYWTVGGTATIHHGTAGIVMENARGVDIHLHANTRGAQLSGQVSRLSFHLTAPSDHIPKGTTVASYVR</sequence>
<comment type="caution">
    <text evidence="1">The sequence shown here is derived from an EMBL/GenBank/DDBJ whole genome shotgun (WGS) entry which is preliminary data.</text>
</comment>
<dbReference type="EMBL" id="QEXL01000014">
    <property type="protein sequence ID" value="RBM06006.1"/>
    <property type="molecule type" value="Genomic_DNA"/>
</dbReference>
<gene>
    <name evidence="1" type="ORF">NJLHNGOC_11010</name>
</gene>
<dbReference type="AlphaFoldDB" id="A0A365YTZ7"/>
<evidence type="ECO:0000313" key="1">
    <source>
        <dbReference type="EMBL" id="RBM06006.1"/>
    </source>
</evidence>
<accession>A0A365YTZ7</accession>
<keyword evidence="2" id="KW-1185">Reference proteome</keyword>
<evidence type="ECO:0000313" key="2">
    <source>
        <dbReference type="Proteomes" id="UP000252680"/>
    </source>
</evidence>
<reference evidence="1 2" key="1">
    <citation type="submission" date="2018-05" db="EMBL/GenBank/DDBJ databases">
        <title>Komagataeibacter cocois sp. nov., for a novel cellulose- producing strain isolated from coconut milk.</title>
        <authorList>
            <person name="Liu L."/>
            <person name="Wang Y."/>
            <person name="Liu S."/>
            <person name="Bi J."/>
            <person name="Chen H."/>
            <person name="Deng J."/>
            <person name="Zhang C."/>
            <person name="Hu Q."/>
            <person name="Li C."/>
        </authorList>
    </citation>
    <scope>NUCLEOTIDE SEQUENCE [LARGE SCALE GENOMIC DNA]</scope>
    <source>
        <strain evidence="1 2">WE7</strain>
    </source>
</reference>
<dbReference type="Proteomes" id="UP000252680">
    <property type="component" value="Unassembled WGS sequence"/>
</dbReference>
<evidence type="ECO:0008006" key="3">
    <source>
        <dbReference type="Google" id="ProtNLM"/>
    </source>
</evidence>
<protein>
    <recommendedName>
        <fullName evidence="3">DUF1134 domain-containing protein</fullName>
    </recommendedName>
</protein>